<reference evidence="4 5" key="1">
    <citation type="journal article" date="2020" name="ISME J.">
        <title>Uncovering the hidden diversity of litter-decomposition mechanisms in mushroom-forming fungi.</title>
        <authorList>
            <person name="Floudas D."/>
            <person name="Bentzer J."/>
            <person name="Ahren D."/>
            <person name="Johansson T."/>
            <person name="Persson P."/>
            <person name="Tunlid A."/>
        </authorList>
    </citation>
    <scope>NUCLEOTIDE SEQUENCE [LARGE SCALE GENOMIC DNA]</scope>
    <source>
        <strain evidence="4 5">CBS 291.85</strain>
    </source>
</reference>
<evidence type="ECO:0000256" key="2">
    <source>
        <dbReference type="SAM" id="MobiDB-lite"/>
    </source>
</evidence>
<dbReference type="PROSITE" id="PS51716">
    <property type="entry name" value="G_IRG"/>
    <property type="match status" value="1"/>
</dbReference>
<feature type="compositionally biased region" description="Low complexity" evidence="2">
    <location>
        <begin position="529"/>
        <end position="547"/>
    </location>
</feature>
<protein>
    <recommendedName>
        <fullName evidence="3">IRG-type G domain-containing protein</fullName>
    </recommendedName>
</protein>
<keyword evidence="5" id="KW-1185">Reference proteome</keyword>
<evidence type="ECO:0000259" key="3">
    <source>
        <dbReference type="PROSITE" id="PS51716"/>
    </source>
</evidence>
<proteinExistence type="inferred from homology"/>
<dbReference type="Pfam" id="PF05049">
    <property type="entry name" value="IIGP"/>
    <property type="match status" value="1"/>
</dbReference>
<dbReference type="InterPro" id="IPR007743">
    <property type="entry name" value="Immunity-related_GTPase-like"/>
</dbReference>
<evidence type="ECO:0000256" key="1">
    <source>
        <dbReference type="ARBA" id="ARBA00005429"/>
    </source>
</evidence>
<comment type="caution">
    <text evidence="4">The sequence shown here is derived from an EMBL/GenBank/DDBJ whole genome shotgun (WGS) entry which is preliminary data.</text>
</comment>
<dbReference type="GO" id="GO:0016020">
    <property type="term" value="C:membrane"/>
    <property type="evidence" value="ECO:0007669"/>
    <property type="project" value="InterPro"/>
</dbReference>
<feature type="compositionally biased region" description="Basic and acidic residues" evidence="2">
    <location>
        <begin position="120"/>
        <end position="140"/>
    </location>
</feature>
<organism evidence="4 5">
    <name type="scientific">Tetrapyrgos nigripes</name>
    <dbReference type="NCBI Taxonomy" id="182062"/>
    <lineage>
        <taxon>Eukaryota</taxon>
        <taxon>Fungi</taxon>
        <taxon>Dikarya</taxon>
        <taxon>Basidiomycota</taxon>
        <taxon>Agaricomycotina</taxon>
        <taxon>Agaricomycetes</taxon>
        <taxon>Agaricomycetidae</taxon>
        <taxon>Agaricales</taxon>
        <taxon>Marasmiineae</taxon>
        <taxon>Marasmiaceae</taxon>
        <taxon>Tetrapyrgos</taxon>
    </lineage>
</organism>
<accession>A0A8H5BXM1</accession>
<feature type="region of interest" description="Disordered" evidence="2">
    <location>
        <begin position="1"/>
        <end position="140"/>
    </location>
</feature>
<dbReference type="OrthoDB" id="422720at2759"/>
<feature type="compositionally biased region" description="Basic and acidic residues" evidence="2">
    <location>
        <begin position="76"/>
        <end position="94"/>
    </location>
</feature>
<evidence type="ECO:0000313" key="5">
    <source>
        <dbReference type="Proteomes" id="UP000559256"/>
    </source>
</evidence>
<feature type="compositionally biased region" description="Polar residues" evidence="2">
    <location>
        <begin position="548"/>
        <end position="559"/>
    </location>
</feature>
<feature type="domain" description="IRG-type G" evidence="3">
    <location>
        <begin position="578"/>
        <end position="789"/>
    </location>
</feature>
<feature type="region of interest" description="Disordered" evidence="2">
    <location>
        <begin position="505"/>
        <end position="562"/>
    </location>
</feature>
<dbReference type="InterPro" id="IPR030385">
    <property type="entry name" value="G_IRG_dom"/>
</dbReference>
<dbReference type="GO" id="GO:0005525">
    <property type="term" value="F:GTP binding"/>
    <property type="evidence" value="ECO:0007669"/>
    <property type="project" value="InterPro"/>
</dbReference>
<dbReference type="Gene3D" id="3.40.50.300">
    <property type="entry name" value="P-loop containing nucleotide triphosphate hydrolases"/>
    <property type="match status" value="1"/>
</dbReference>
<name>A0A8H5BXM1_9AGAR</name>
<sequence>MPVAIAIPRSSTPTPNSNKRRASRIPPGSLTDVETDTDRSVTSKSKSIIPDRVLSILRGRKRGEGGRRTSIFFPTHGDDEKEKAAEKENEDPRGHTQGARSSDSGSVDADRNESVSLLESTRKELQGLKEENARLEARLTEKERDLEGMNRLNEDNEKLRGELEELKQGHAVLMKKDEERTETLEALATSLKEKDNEVERLTTALDEMKKALDIAEANKREAQELLGEKETLLEDAVVARDKLVSELQEAKNKIAELGERLAHVVEAEKRLTQVEGELTQEKASREREERARQLVEREAQEARDAYDEEFRKVDEELRGAWGDLDEVKAEKAEWENEKAQYEEERKEKDVLKEEMEALRARYENEQEEKAKLEEGKQELLALIATYKTEASTATAALEHSKTHFDDASSVISEYQARLNGLSLLLQDAQVKAQAQQDELDELENLGGLKELKERVETEQRGREDIEERLREADERVKELLLANTEIKDREEKTRDQLRRIIAQNLSGSRGTSTTAPNNNGIASPQAPFSLSPTSTPIRSTTPLPSIPNANPTRSPTPTLTPGPREYDALRKARKFKDGFLHFAVVGSAGCGKSSLVNAFRGVLNATSTAAPTGLQTELTTTTIGRYPDPRRDCRIIWYDVPGSGSASGGADDYFTRQGLYVFDCICLVWDTRLTITDMAVLESCVRLRIPVFLVRTKSDVHLNDLEDVMRAKIEADLGNSGVASGSEKEREKRKVARLNSVPADALGRYITQTRQSVDMSLRKAKLPPVKAYLVSCRSVLKLVQSGQSGYGGGAIPDGVKVIDERDLMADIVAQRRMRK</sequence>
<dbReference type="AlphaFoldDB" id="A0A8H5BXM1"/>
<gene>
    <name evidence="4" type="ORF">D9758_016351</name>
</gene>
<dbReference type="EMBL" id="JAACJM010000326">
    <property type="protein sequence ID" value="KAF5331442.1"/>
    <property type="molecule type" value="Genomic_DNA"/>
</dbReference>
<dbReference type="SUPFAM" id="SSF52540">
    <property type="entry name" value="P-loop containing nucleoside triphosphate hydrolases"/>
    <property type="match status" value="1"/>
</dbReference>
<feature type="compositionally biased region" description="Polar residues" evidence="2">
    <location>
        <begin position="505"/>
        <end position="528"/>
    </location>
</feature>
<evidence type="ECO:0000313" key="4">
    <source>
        <dbReference type="EMBL" id="KAF5331442.1"/>
    </source>
</evidence>
<dbReference type="PANTHER" id="PTHR14143">
    <property type="entry name" value="INTERFERON-INDUCIBLE GTPASE FAMILY MEMBER"/>
    <property type="match status" value="1"/>
</dbReference>
<dbReference type="PANTHER" id="PTHR14143:SF1">
    <property type="entry name" value="IRG-TYPE G DOMAIN-CONTAINING PROTEIN"/>
    <property type="match status" value="1"/>
</dbReference>
<comment type="similarity">
    <text evidence="1">Belongs to the TRAFAC class dynamin-like GTPase superfamily. IRG family.</text>
</comment>
<dbReference type="InterPro" id="IPR027417">
    <property type="entry name" value="P-loop_NTPase"/>
</dbReference>
<dbReference type="Proteomes" id="UP000559256">
    <property type="component" value="Unassembled WGS sequence"/>
</dbReference>